<gene>
    <name evidence="2" type="ORF">HNR44_000703</name>
</gene>
<dbReference type="PANTHER" id="PTHR22642">
    <property type="entry name" value="IMIDAZOLONEPROPIONASE"/>
    <property type="match status" value="1"/>
</dbReference>
<comment type="caution">
    <text evidence="2">The sequence shown here is derived from an EMBL/GenBank/DDBJ whole genome shotgun (WGS) entry which is preliminary data.</text>
</comment>
<dbReference type="InterPro" id="IPR033932">
    <property type="entry name" value="YtcJ-like"/>
</dbReference>
<evidence type="ECO:0000313" key="3">
    <source>
        <dbReference type="Proteomes" id="UP000568839"/>
    </source>
</evidence>
<dbReference type="InterPro" id="IPR032466">
    <property type="entry name" value="Metal_Hydrolase"/>
</dbReference>
<reference evidence="2 3" key="1">
    <citation type="submission" date="2020-08" db="EMBL/GenBank/DDBJ databases">
        <title>Genomic Encyclopedia of Type Strains, Phase IV (KMG-IV): sequencing the most valuable type-strain genomes for metagenomic binning, comparative biology and taxonomic classification.</title>
        <authorList>
            <person name="Goeker M."/>
        </authorList>
    </citation>
    <scope>NUCLEOTIDE SEQUENCE [LARGE SCALE GENOMIC DNA]</scope>
    <source>
        <strain evidence="2 3">DSM 21769</strain>
    </source>
</reference>
<evidence type="ECO:0000259" key="1">
    <source>
        <dbReference type="Pfam" id="PF07969"/>
    </source>
</evidence>
<evidence type="ECO:0000313" key="2">
    <source>
        <dbReference type="EMBL" id="MBB6448754.1"/>
    </source>
</evidence>
<keyword evidence="3" id="KW-1185">Reference proteome</keyword>
<dbReference type="CDD" id="cd01300">
    <property type="entry name" value="YtcJ_like"/>
    <property type="match status" value="1"/>
</dbReference>
<dbReference type="SUPFAM" id="SSF51556">
    <property type="entry name" value="Metallo-dependent hydrolases"/>
    <property type="match status" value="1"/>
</dbReference>
<dbReference type="Gene3D" id="2.30.40.10">
    <property type="entry name" value="Urease, subunit C, domain 1"/>
    <property type="match status" value="1"/>
</dbReference>
<dbReference type="GO" id="GO:0016810">
    <property type="term" value="F:hydrolase activity, acting on carbon-nitrogen (but not peptide) bonds"/>
    <property type="evidence" value="ECO:0007669"/>
    <property type="project" value="InterPro"/>
</dbReference>
<name>A0A841PM17_9BACL</name>
<dbReference type="Gene3D" id="3.20.20.140">
    <property type="entry name" value="Metal-dependent hydrolases"/>
    <property type="match status" value="1"/>
</dbReference>
<protein>
    <recommendedName>
        <fullName evidence="1">Amidohydrolase 3 domain-containing protein</fullName>
    </recommendedName>
</protein>
<dbReference type="PANTHER" id="PTHR22642:SF2">
    <property type="entry name" value="PROTEIN LONG AFTER FAR-RED 3"/>
    <property type="match status" value="1"/>
</dbReference>
<organism evidence="2 3">
    <name type="scientific">Geomicrobium halophilum</name>
    <dbReference type="NCBI Taxonomy" id="549000"/>
    <lineage>
        <taxon>Bacteria</taxon>
        <taxon>Bacillati</taxon>
        <taxon>Bacillota</taxon>
        <taxon>Bacilli</taxon>
        <taxon>Bacillales</taxon>
        <taxon>Geomicrobium</taxon>
    </lineage>
</organism>
<dbReference type="AlphaFoldDB" id="A0A841PM17"/>
<dbReference type="RefSeq" id="WP_184402702.1">
    <property type="nucleotide sequence ID" value="NZ_JACHHJ010000001.1"/>
</dbReference>
<dbReference type="EMBL" id="JACHHJ010000001">
    <property type="protein sequence ID" value="MBB6448754.1"/>
    <property type="molecule type" value="Genomic_DNA"/>
</dbReference>
<dbReference type="Proteomes" id="UP000568839">
    <property type="component" value="Unassembled WGS sequence"/>
</dbReference>
<dbReference type="InterPro" id="IPR011059">
    <property type="entry name" value="Metal-dep_hydrolase_composite"/>
</dbReference>
<dbReference type="Pfam" id="PF07969">
    <property type="entry name" value="Amidohydro_3"/>
    <property type="match status" value="1"/>
</dbReference>
<proteinExistence type="predicted"/>
<accession>A0A841PM17</accession>
<dbReference type="SUPFAM" id="SSF51338">
    <property type="entry name" value="Composite domain of metallo-dependent hydrolases"/>
    <property type="match status" value="1"/>
</dbReference>
<sequence length="532" mass="58837">MNKKNNRIFFNGCIFTANPEQPYANTMVVQEGKIDWIGDQGDLEGISGEWMDLHGRRILPGFIDAHLHPLYLADAEKQISCTPPLVNSIEDLLDQIRKQTEGQENNTWIQGWGYDEGKLREGRAPTRWDLDRSAVDVPVIITRTCGHIVTVNSVALEMVGITKETPNPEGGQIDKDANGEPTGILRENARDLVHDVMPVPTLEESADSLAALSPKLLGHGITAITELMARTEPVDYLDIYGEARDKGLKPRTVLYYKWEDLANSSILNEENTNNETPLHIGGIKLFSDGSVSGQTAWVNPPYSGGENTGIPMTSKETLMTAAKAAKKHRVQLVVHAMGEKAIDLIIDTFAGQKGWLDDAPSIRIEHAAMPTKRAIERAAEMGIAFVPQPIFLFAEIESYHHNLGPERTKQAYPIQSMLETGIKLAFSSDAPATPWADPVNPFVGIKAAVTRKAYDGTDTGQDQRVDVATAIRLYTSAAQQITRVPRVGQLTEGYYADFMVLDQDILNIDVEDIDQVQVEETYMSGEKVYQKQ</sequence>
<feature type="domain" description="Amidohydrolase 3" evidence="1">
    <location>
        <begin position="51"/>
        <end position="529"/>
    </location>
</feature>
<dbReference type="InterPro" id="IPR013108">
    <property type="entry name" value="Amidohydro_3"/>
</dbReference>
<dbReference type="Gene3D" id="3.10.310.70">
    <property type="match status" value="1"/>
</dbReference>